<reference evidence="2" key="1">
    <citation type="submission" date="2018-02" db="EMBL/GenBank/DDBJ databases">
        <title>Rhizophora mucronata_Transcriptome.</title>
        <authorList>
            <person name="Meera S.P."/>
            <person name="Sreeshan A."/>
            <person name="Augustine A."/>
        </authorList>
    </citation>
    <scope>NUCLEOTIDE SEQUENCE</scope>
    <source>
        <tissue evidence="2">Leaf</tissue>
    </source>
</reference>
<accession>A0A2P2NSJ5</accession>
<dbReference type="EMBL" id="GGEC01064988">
    <property type="protein sequence ID" value="MBX45472.1"/>
    <property type="molecule type" value="Transcribed_RNA"/>
</dbReference>
<proteinExistence type="predicted"/>
<keyword evidence="1" id="KW-1133">Transmembrane helix</keyword>
<evidence type="ECO:0000256" key="1">
    <source>
        <dbReference type="SAM" id="Phobius"/>
    </source>
</evidence>
<name>A0A2P2NSJ5_RHIMU</name>
<dbReference type="AlphaFoldDB" id="A0A2P2NSJ5"/>
<sequence>MCFTYLFVDLFLCYCFHMILFILVILFCFILCYLMHR</sequence>
<evidence type="ECO:0000313" key="2">
    <source>
        <dbReference type="EMBL" id="MBX45472.1"/>
    </source>
</evidence>
<keyword evidence="1" id="KW-0812">Transmembrane</keyword>
<keyword evidence="1" id="KW-0472">Membrane</keyword>
<organism evidence="2">
    <name type="scientific">Rhizophora mucronata</name>
    <name type="common">Asiatic mangrove</name>
    <dbReference type="NCBI Taxonomy" id="61149"/>
    <lineage>
        <taxon>Eukaryota</taxon>
        <taxon>Viridiplantae</taxon>
        <taxon>Streptophyta</taxon>
        <taxon>Embryophyta</taxon>
        <taxon>Tracheophyta</taxon>
        <taxon>Spermatophyta</taxon>
        <taxon>Magnoliopsida</taxon>
        <taxon>eudicotyledons</taxon>
        <taxon>Gunneridae</taxon>
        <taxon>Pentapetalae</taxon>
        <taxon>rosids</taxon>
        <taxon>fabids</taxon>
        <taxon>Malpighiales</taxon>
        <taxon>Rhizophoraceae</taxon>
        <taxon>Rhizophora</taxon>
    </lineage>
</organism>
<feature type="transmembrane region" description="Helical" evidence="1">
    <location>
        <begin position="6"/>
        <end position="34"/>
    </location>
</feature>
<protein>
    <submittedName>
        <fullName evidence="2">Uncharacterized protein</fullName>
    </submittedName>
</protein>